<evidence type="ECO:0000256" key="4">
    <source>
        <dbReference type="ARBA" id="ARBA00023242"/>
    </source>
</evidence>
<evidence type="ECO:0000313" key="6">
    <source>
        <dbReference type="EMBL" id="KAH9295815.1"/>
    </source>
</evidence>
<dbReference type="Gene3D" id="4.10.280.10">
    <property type="entry name" value="Helix-loop-helix DNA-binding domain"/>
    <property type="match status" value="1"/>
</dbReference>
<dbReference type="SUPFAM" id="SSF47459">
    <property type="entry name" value="HLH, helix-loop-helix DNA-binding domain"/>
    <property type="match status" value="1"/>
</dbReference>
<dbReference type="PANTHER" id="PTHR13935">
    <property type="entry name" value="ACHAETE-SCUTE TRANSCRIPTION FACTOR-RELATED"/>
    <property type="match status" value="1"/>
</dbReference>
<dbReference type="SMART" id="SM00353">
    <property type="entry name" value="HLH"/>
    <property type="match status" value="1"/>
</dbReference>
<dbReference type="EMBL" id="JAHRHJ020000011">
    <property type="protein sequence ID" value="KAH9295815.1"/>
    <property type="molecule type" value="Genomic_DNA"/>
</dbReference>
<dbReference type="Pfam" id="PF00010">
    <property type="entry name" value="HLH"/>
    <property type="match status" value="1"/>
</dbReference>
<accession>A0AA38C8P1</accession>
<sequence length="270" mass="30766">MSTLPSFWYSSCENGSAAAEDLYTLHPFLIAQAEQEPTLDPSLIAQGEHNPIMDSSLIHEQSGLDNLFDMESSFTNIFDTHNYDRILSPPTDLQQAQGLVGNSEMNPWCIKKLSHNANERQRRKKLNALYAQLRALLPNPNPMRKPSIPNTVSRVLKYIPELRTEIEKLYRQRDRLLFVNRNSESLVVTTKFKPASRQHSHDHGLMCSPPVVSVNRAALKSWELIVTIYACTTAFVLSSLFVLIEDEGLEVLDNSSFVSRNRVYHIFHLQ</sequence>
<dbReference type="GO" id="GO:0000977">
    <property type="term" value="F:RNA polymerase II transcription regulatory region sequence-specific DNA binding"/>
    <property type="evidence" value="ECO:0007669"/>
    <property type="project" value="TreeGrafter"/>
</dbReference>
<keyword evidence="4" id="KW-0539">Nucleus</keyword>
<keyword evidence="2" id="KW-0238">DNA-binding</keyword>
<keyword evidence="3" id="KW-0804">Transcription</keyword>
<keyword evidence="7" id="KW-1185">Reference proteome</keyword>
<dbReference type="PANTHER" id="PTHR13935:SF41">
    <property type="entry name" value="TRANSCRIPTION FACTOR ORG2-RELATED"/>
    <property type="match status" value="1"/>
</dbReference>
<organism evidence="6 7">
    <name type="scientific">Taxus chinensis</name>
    <name type="common">Chinese yew</name>
    <name type="synonym">Taxus wallichiana var. chinensis</name>
    <dbReference type="NCBI Taxonomy" id="29808"/>
    <lineage>
        <taxon>Eukaryota</taxon>
        <taxon>Viridiplantae</taxon>
        <taxon>Streptophyta</taxon>
        <taxon>Embryophyta</taxon>
        <taxon>Tracheophyta</taxon>
        <taxon>Spermatophyta</taxon>
        <taxon>Pinopsida</taxon>
        <taxon>Pinidae</taxon>
        <taxon>Conifers II</taxon>
        <taxon>Cupressales</taxon>
        <taxon>Taxaceae</taxon>
        <taxon>Taxus</taxon>
    </lineage>
</organism>
<name>A0AA38C8P1_TAXCH</name>
<keyword evidence="1" id="KW-0805">Transcription regulation</keyword>
<evidence type="ECO:0000256" key="3">
    <source>
        <dbReference type="ARBA" id="ARBA00023163"/>
    </source>
</evidence>
<evidence type="ECO:0000259" key="5">
    <source>
        <dbReference type="PROSITE" id="PS50888"/>
    </source>
</evidence>
<dbReference type="GO" id="GO:0090575">
    <property type="term" value="C:RNA polymerase II transcription regulator complex"/>
    <property type="evidence" value="ECO:0007669"/>
    <property type="project" value="TreeGrafter"/>
</dbReference>
<proteinExistence type="predicted"/>
<reference evidence="6 7" key="1">
    <citation type="journal article" date="2021" name="Nat. Plants">
        <title>The Taxus genome provides insights into paclitaxel biosynthesis.</title>
        <authorList>
            <person name="Xiong X."/>
            <person name="Gou J."/>
            <person name="Liao Q."/>
            <person name="Li Y."/>
            <person name="Zhou Q."/>
            <person name="Bi G."/>
            <person name="Li C."/>
            <person name="Du R."/>
            <person name="Wang X."/>
            <person name="Sun T."/>
            <person name="Guo L."/>
            <person name="Liang H."/>
            <person name="Lu P."/>
            <person name="Wu Y."/>
            <person name="Zhang Z."/>
            <person name="Ro D.K."/>
            <person name="Shang Y."/>
            <person name="Huang S."/>
            <person name="Yan J."/>
        </authorList>
    </citation>
    <scope>NUCLEOTIDE SEQUENCE [LARGE SCALE GENOMIC DNA]</scope>
    <source>
        <strain evidence="6">Ta-2019</strain>
    </source>
</reference>
<dbReference type="InterPro" id="IPR015660">
    <property type="entry name" value="MASH1/Ascl1a-like"/>
</dbReference>
<evidence type="ECO:0000313" key="7">
    <source>
        <dbReference type="Proteomes" id="UP000824469"/>
    </source>
</evidence>
<evidence type="ECO:0000256" key="2">
    <source>
        <dbReference type="ARBA" id="ARBA00023125"/>
    </source>
</evidence>
<dbReference type="Proteomes" id="UP000824469">
    <property type="component" value="Unassembled WGS sequence"/>
</dbReference>
<dbReference type="PROSITE" id="PS50888">
    <property type="entry name" value="BHLH"/>
    <property type="match status" value="1"/>
</dbReference>
<dbReference type="GO" id="GO:0046983">
    <property type="term" value="F:protein dimerization activity"/>
    <property type="evidence" value="ECO:0007669"/>
    <property type="project" value="InterPro"/>
</dbReference>
<dbReference type="InterPro" id="IPR036638">
    <property type="entry name" value="HLH_DNA-bd_sf"/>
</dbReference>
<feature type="domain" description="BHLH" evidence="5">
    <location>
        <begin position="110"/>
        <end position="162"/>
    </location>
</feature>
<dbReference type="GO" id="GO:0000981">
    <property type="term" value="F:DNA-binding transcription factor activity, RNA polymerase II-specific"/>
    <property type="evidence" value="ECO:0007669"/>
    <property type="project" value="TreeGrafter"/>
</dbReference>
<comment type="caution">
    <text evidence="6">The sequence shown here is derived from an EMBL/GenBank/DDBJ whole genome shotgun (WGS) entry which is preliminary data.</text>
</comment>
<gene>
    <name evidence="6" type="ORF">KI387_039403</name>
</gene>
<evidence type="ECO:0000256" key="1">
    <source>
        <dbReference type="ARBA" id="ARBA00023015"/>
    </source>
</evidence>
<dbReference type="InterPro" id="IPR011598">
    <property type="entry name" value="bHLH_dom"/>
</dbReference>
<protein>
    <recommendedName>
        <fullName evidence="5">BHLH domain-containing protein</fullName>
    </recommendedName>
</protein>
<dbReference type="AlphaFoldDB" id="A0AA38C8P1"/>
<feature type="non-terminal residue" evidence="6">
    <location>
        <position position="1"/>
    </location>
</feature>